<comment type="similarity">
    <text evidence="1">Belongs to the 'phage' integrase family.</text>
</comment>
<keyword evidence="3" id="KW-0233">DNA recombination</keyword>
<dbReference type="Pfam" id="PF13102">
    <property type="entry name" value="Phage_int_SAM_5"/>
    <property type="match status" value="1"/>
</dbReference>
<keyword evidence="5" id="KW-1185">Reference proteome</keyword>
<proteinExistence type="inferred from homology"/>
<dbReference type="Proteomes" id="UP000186230">
    <property type="component" value="Chromosome"/>
</dbReference>
<name>A0A1L7I0H8_9FLAO</name>
<dbReference type="RefSeq" id="WP_083642936.1">
    <property type="nucleotide sequence ID" value="NZ_AMRU01000013.1"/>
</dbReference>
<dbReference type="InterPro" id="IPR010998">
    <property type="entry name" value="Integrase_recombinase_N"/>
</dbReference>
<dbReference type="STRING" id="1229726.GRFL_0372"/>
<evidence type="ECO:0000313" key="5">
    <source>
        <dbReference type="Proteomes" id="UP000186230"/>
    </source>
</evidence>
<organism evidence="4 5">
    <name type="scientific">Christiangramia flava JLT2011</name>
    <dbReference type="NCBI Taxonomy" id="1229726"/>
    <lineage>
        <taxon>Bacteria</taxon>
        <taxon>Pseudomonadati</taxon>
        <taxon>Bacteroidota</taxon>
        <taxon>Flavobacteriia</taxon>
        <taxon>Flavobacteriales</taxon>
        <taxon>Flavobacteriaceae</taxon>
        <taxon>Christiangramia</taxon>
    </lineage>
</organism>
<dbReference type="Gene3D" id="1.10.150.130">
    <property type="match status" value="1"/>
</dbReference>
<dbReference type="PANTHER" id="PTHR30349">
    <property type="entry name" value="PHAGE INTEGRASE-RELATED"/>
    <property type="match status" value="1"/>
</dbReference>
<gene>
    <name evidence="4" type="ORF">GRFL_0372</name>
</gene>
<dbReference type="GO" id="GO:0006310">
    <property type="term" value="P:DNA recombination"/>
    <property type="evidence" value="ECO:0007669"/>
    <property type="project" value="UniProtKB-KW"/>
</dbReference>
<dbReference type="SUPFAM" id="SSF56349">
    <property type="entry name" value="DNA breaking-rejoining enzymes"/>
    <property type="match status" value="1"/>
</dbReference>
<sequence length="406" mass="47140">MVKTIIYLKTDKRNNVGELPIYLKIMHRNTTTTLSSGKWITKKRWIATNHLRNPLKVKREKAIKLALERIIENVDSAYLNLSHNLDFITASDIKNQVTGKLKNVNEVLFRDVVKLHNCDFEKKVLKGERTEASLQKYKRAKSLFENYIMNRFGKKDFLIKKIDNEFVYDFESFLRYESSFKGKIGISNNSTVKYFRNLNTIFNYAQKRGVIEENPFRFYEGKLVVKDAEFLTAEELEAIETKSFNTERLNRVKDIFLFSCYTSYAPIDVENLTRDNLIKDSEGTLWLKTNRQKTTVKSNVPVLPPVKRIIDKYEGVEGTRLIPTISNQKINEYLKEIAALCGIKKNLTQYVARHTFGTTVTLGNGVSIENVSAMMGHTSIRTTKHYAKVLDRNVKKDMQKLNKIFK</sequence>
<dbReference type="Pfam" id="PF00589">
    <property type="entry name" value="Phage_integrase"/>
    <property type="match status" value="1"/>
</dbReference>
<dbReference type="InterPro" id="IPR035386">
    <property type="entry name" value="Arm-DNA-bind_5"/>
</dbReference>
<dbReference type="OrthoDB" id="1098628at2"/>
<dbReference type="GO" id="GO:0015074">
    <property type="term" value="P:DNA integration"/>
    <property type="evidence" value="ECO:0007669"/>
    <property type="project" value="InterPro"/>
</dbReference>
<dbReference type="EMBL" id="CP016359">
    <property type="protein sequence ID" value="APU67096.1"/>
    <property type="molecule type" value="Genomic_DNA"/>
</dbReference>
<evidence type="ECO:0000256" key="3">
    <source>
        <dbReference type="ARBA" id="ARBA00023172"/>
    </source>
</evidence>
<dbReference type="GO" id="GO:0003677">
    <property type="term" value="F:DNA binding"/>
    <property type="evidence" value="ECO:0007669"/>
    <property type="project" value="UniProtKB-KW"/>
</dbReference>
<dbReference type="Pfam" id="PF17293">
    <property type="entry name" value="Arm-DNA-bind_5"/>
    <property type="match status" value="1"/>
</dbReference>
<protein>
    <submittedName>
        <fullName evidence="4">Uncharacterized protein</fullName>
    </submittedName>
</protein>
<dbReference type="Gene3D" id="1.10.443.10">
    <property type="entry name" value="Intergrase catalytic core"/>
    <property type="match status" value="1"/>
</dbReference>
<evidence type="ECO:0000256" key="2">
    <source>
        <dbReference type="ARBA" id="ARBA00023125"/>
    </source>
</evidence>
<dbReference type="AlphaFoldDB" id="A0A1L7I0H8"/>
<dbReference type="InterPro" id="IPR002104">
    <property type="entry name" value="Integrase_catalytic"/>
</dbReference>
<evidence type="ECO:0000313" key="4">
    <source>
        <dbReference type="EMBL" id="APU67096.1"/>
    </source>
</evidence>
<dbReference type="InterPro" id="IPR013762">
    <property type="entry name" value="Integrase-like_cat_sf"/>
</dbReference>
<dbReference type="PROSITE" id="PS51898">
    <property type="entry name" value="TYR_RECOMBINASE"/>
    <property type="match status" value="1"/>
</dbReference>
<reference evidence="4 5" key="1">
    <citation type="submission" date="2016-07" db="EMBL/GenBank/DDBJ databases">
        <title>Multi-omics approach to identify versatile polysaccharide utilization systems of a marine flavobacterium Gramella flava.</title>
        <authorList>
            <person name="Tang K."/>
        </authorList>
    </citation>
    <scope>NUCLEOTIDE SEQUENCE [LARGE SCALE GENOMIC DNA]</scope>
    <source>
        <strain evidence="4 5">JLT2011</strain>
    </source>
</reference>
<dbReference type="InterPro" id="IPR050090">
    <property type="entry name" value="Tyrosine_recombinase_XerCD"/>
</dbReference>
<dbReference type="PANTHER" id="PTHR30349:SF64">
    <property type="entry name" value="PROPHAGE INTEGRASE INTD-RELATED"/>
    <property type="match status" value="1"/>
</dbReference>
<dbReference type="InterPro" id="IPR011010">
    <property type="entry name" value="DNA_brk_join_enz"/>
</dbReference>
<keyword evidence="2" id="KW-0238">DNA-binding</keyword>
<dbReference type="InterPro" id="IPR025269">
    <property type="entry name" value="SAM-like_dom"/>
</dbReference>
<dbReference type="CDD" id="cd01185">
    <property type="entry name" value="INTN1_C_like"/>
    <property type="match status" value="1"/>
</dbReference>
<dbReference type="KEGG" id="gfl:GRFL_0372"/>
<accession>A0A1L7I0H8</accession>
<evidence type="ECO:0000256" key="1">
    <source>
        <dbReference type="ARBA" id="ARBA00008857"/>
    </source>
</evidence>